<evidence type="ECO:0000256" key="4">
    <source>
        <dbReference type="ARBA" id="ARBA00022737"/>
    </source>
</evidence>
<keyword evidence="2" id="KW-0813">Transport</keyword>
<dbReference type="GO" id="GO:0006813">
    <property type="term" value="P:potassium ion transport"/>
    <property type="evidence" value="ECO:0007669"/>
    <property type="project" value="InterPro"/>
</dbReference>
<dbReference type="PANTHER" id="PTHR43652">
    <property type="entry name" value="BASIC AMINO ACID ANTIPORTER YFCC-RELATED"/>
    <property type="match status" value="1"/>
</dbReference>
<feature type="transmembrane region" description="Helical" evidence="7">
    <location>
        <begin position="568"/>
        <end position="588"/>
    </location>
</feature>
<feature type="transmembrane region" description="Helical" evidence="7">
    <location>
        <begin position="506"/>
        <end position="525"/>
    </location>
</feature>
<dbReference type="RefSeq" id="WP_183985556.1">
    <property type="nucleotide sequence ID" value="NZ_JACIEV010000007.1"/>
</dbReference>
<reference evidence="9 10" key="1">
    <citation type="submission" date="2020-08" db="EMBL/GenBank/DDBJ databases">
        <title>Genomic Encyclopedia of Type Strains, Phase IV (KMG-IV): sequencing the most valuable type-strain genomes for metagenomic binning, comparative biology and taxonomic classification.</title>
        <authorList>
            <person name="Goeker M."/>
        </authorList>
    </citation>
    <scope>NUCLEOTIDE SEQUENCE [LARGE SCALE GENOMIC DNA]</scope>
    <source>
        <strain evidence="9 10">YC6723</strain>
    </source>
</reference>
<feature type="transmembrane region" description="Helical" evidence="7">
    <location>
        <begin position="174"/>
        <end position="194"/>
    </location>
</feature>
<dbReference type="Proteomes" id="UP000529795">
    <property type="component" value="Unassembled WGS sequence"/>
</dbReference>
<dbReference type="GO" id="GO:0008324">
    <property type="term" value="F:monoatomic cation transmembrane transporter activity"/>
    <property type="evidence" value="ECO:0007669"/>
    <property type="project" value="InterPro"/>
</dbReference>
<feature type="domain" description="RCK C-terminal" evidence="8">
    <location>
        <begin position="297"/>
        <end position="383"/>
    </location>
</feature>
<comment type="caution">
    <text evidence="9">The sequence shown here is derived from an EMBL/GenBank/DDBJ whole genome shotgun (WGS) entry which is preliminary data.</text>
</comment>
<evidence type="ECO:0000256" key="7">
    <source>
        <dbReference type="SAM" id="Phobius"/>
    </source>
</evidence>
<keyword evidence="5 7" id="KW-1133">Transmembrane helix</keyword>
<feature type="transmembrane region" description="Helical" evidence="7">
    <location>
        <begin position="94"/>
        <end position="122"/>
    </location>
</feature>
<dbReference type="SUPFAM" id="SSF116726">
    <property type="entry name" value="TrkA C-terminal domain-like"/>
    <property type="match status" value="2"/>
</dbReference>
<proteinExistence type="predicted"/>
<gene>
    <name evidence="9" type="ORF">GGQ80_002663</name>
</gene>
<accession>A0A840FGG0</accession>
<evidence type="ECO:0000256" key="3">
    <source>
        <dbReference type="ARBA" id="ARBA00022692"/>
    </source>
</evidence>
<protein>
    <submittedName>
        <fullName evidence="9">Di/tricarboxylate transporter</fullName>
    </submittedName>
</protein>
<dbReference type="Gene3D" id="3.30.70.1450">
    <property type="entry name" value="Regulator of K+ conductance, C-terminal domain"/>
    <property type="match status" value="2"/>
</dbReference>
<keyword evidence="6 7" id="KW-0472">Membrane</keyword>
<evidence type="ECO:0000256" key="1">
    <source>
        <dbReference type="ARBA" id="ARBA00004141"/>
    </source>
</evidence>
<dbReference type="InterPro" id="IPR036721">
    <property type="entry name" value="RCK_C_sf"/>
</dbReference>
<evidence type="ECO:0000256" key="5">
    <source>
        <dbReference type="ARBA" id="ARBA00022989"/>
    </source>
</evidence>
<feature type="transmembrane region" description="Helical" evidence="7">
    <location>
        <begin position="400"/>
        <end position="433"/>
    </location>
</feature>
<dbReference type="AlphaFoldDB" id="A0A840FGG0"/>
<keyword evidence="10" id="KW-1185">Reference proteome</keyword>
<feature type="domain" description="RCK C-terminal" evidence="8">
    <location>
        <begin position="207"/>
        <end position="290"/>
    </location>
</feature>
<feature type="transmembrane region" description="Helical" evidence="7">
    <location>
        <begin position="134"/>
        <end position="154"/>
    </location>
</feature>
<evidence type="ECO:0000313" key="9">
    <source>
        <dbReference type="EMBL" id="MBB4154747.1"/>
    </source>
</evidence>
<dbReference type="EMBL" id="JACIEV010000007">
    <property type="protein sequence ID" value="MBB4154747.1"/>
    <property type="molecule type" value="Genomic_DNA"/>
</dbReference>
<dbReference type="PROSITE" id="PS51202">
    <property type="entry name" value="RCK_C"/>
    <property type="match status" value="2"/>
</dbReference>
<organism evidence="9 10">
    <name type="scientific">Sphingomonas jinjuensis</name>
    <dbReference type="NCBI Taxonomy" id="535907"/>
    <lineage>
        <taxon>Bacteria</taxon>
        <taxon>Pseudomonadati</taxon>
        <taxon>Pseudomonadota</taxon>
        <taxon>Alphaproteobacteria</taxon>
        <taxon>Sphingomonadales</taxon>
        <taxon>Sphingomonadaceae</taxon>
        <taxon>Sphingomonas</taxon>
    </lineage>
</organism>
<evidence type="ECO:0000256" key="2">
    <source>
        <dbReference type="ARBA" id="ARBA00022448"/>
    </source>
</evidence>
<keyword evidence="4" id="KW-0677">Repeat</keyword>
<evidence type="ECO:0000313" key="10">
    <source>
        <dbReference type="Proteomes" id="UP000529795"/>
    </source>
</evidence>
<sequence length="591" mass="62759">MTTPQLLSIATLVGMMALFIWGRWRYDIVAVVALLASLALGIVTPKKAFTGFSDDIVIIVGSALVISAAVQRSGLIERALKGVAKRVTRVRSQLIVLTGSVGVASALVKNIGALAMLMPAAVRMAKKNDASPSVFLMPMSFASLLGGLMTLVGTSPNIIVSRVRQDMTGQPFGMFDYTPVGLGLLVMGLIYLRFAYRLIPRDRRAAPSMGEALDIKGYVTEAEVTDDSPAVDESVADFLDRHEHEVTITQILRAGMRSAPTEAMTLHAGDVLILGGEPDALERVIAGDKLKLEGEEREKATAEKDSEIGVIEAVVNVESVLIGQTAGRLRLQERHGVNLIAISRQGQRLSRRLGNTVLGAGDVIVLQGPLDLMPQQLRELGCLPLAEREMRLGSRRTTWLPIAILGVAMFATALGLVPVAVAFFAAAGVILAVGALPVREAYEHIEWPILIMLGALIPVSDSLRSTGASDVIATWLSHTAATLPPWGAVALILVAAMAVTPFLNNAATVLVMAPIAATFAGDLGYRPEAFLMATAVGAGCDFLTPIGHQCNTLVLGPGGYRFGDYARLGAPLSVLVLVLGTPLILWVWPLH</sequence>
<dbReference type="Pfam" id="PF03600">
    <property type="entry name" value="CitMHS"/>
    <property type="match status" value="1"/>
</dbReference>
<dbReference type="Pfam" id="PF02080">
    <property type="entry name" value="TrkA_C"/>
    <property type="match status" value="2"/>
</dbReference>
<comment type="subcellular location">
    <subcellularLocation>
        <location evidence="1">Membrane</location>
        <topology evidence="1">Multi-pass membrane protein</topology>
    </subcellularLocation>
</comment>
<feature type="transmembrane region" description="Helical" evidence="7">
    <location>
        <begin position="5"/>
        <end position="22"/>
    </location>
</feature>
<name>A0A840FGG0_9SPHN</name>
<dbReference type="InterPro" id="IPR006037">
    <property type="entry name" value="RCK_C"/>
</dbReference>
<evidence type="ECO:0000259" key="8">
    <source>
        <dbReference type="PROSITE" id="PS51202"/>
    </source>
</evidence>
<dbReference type="InterPro" id="IPR004680">
    <property type="entry name" value="Cit_transptr-like_dom"/>
</dbReference>
<feature type="transmembrane region" description="Helical" evidence="7">
    <location>
        <begin position="28"/>
        <end position="44"/>
    </location>
</feature>
<feature type="transmembrane region" description="Helical" evidence="7">
    <location>
        <begin position="475"/>
        <end position="500"/>
    </location>
</feature>
<dbReference type="GO" id="GO:0005886">
    <property type="term" value="C:plasma membrane"/>
    <property type="evidence" value="ECO:0007669"/>
    <property type="project" value="TreeGrafter"/>
</dbReference>
<evidence type="ECO:0000256" key="6">
    <source>
        <dbReference type="ARBA" id="ARBA00023136"/>
    </source>
</evidence>
<dbReference type="PANTHER" id="PTHR43652:SF2">
    <property type="entry name" value="BASIC AMINO ACID ANTIPORTER YFCC-RELATED"/>
    <property type="match status" value="1"/>
</dbReference>
<keyword evidence="3 7" id="KW-0812">Transmembrane</keyword>
<dbReference type="InterPro" id="IPR051679">
    <property type="entry name" value="DASS-Related_Transporters"/>
</dbReference>